<comment type="caution">
    <text evidence="2">The sequence shown here is derived from an EMBL/GenBank/DDBJ whole genome shotgun (WGS) entry which is preliminary data.</text>
</comment>
<organism evidence="2 3">
    <name type="scientific">Gnomoniopsis smithogilvyi</name>
    <dbReference type="NCBI Taxonomy" id="1191159"/>
    <lineage>
        <taxon>Eukaryota</taxon>
        <taxon>Fungi</taxon>
        <taxon>Dikarya</taxon>
        <taxon>Ascomycota</taxon>
        <taxon>Pezizomycotina</taxon>
        <taxon>Sordariomycetes</taxon>
        <taxon>Sordariomycetidae</taxon>
        <taxon>Diaporthales</taxon>
        <taxon>Gnomoniaceae</taxon>
        <taxon>Gnomoniopsis</taxon>
    </lineage>
</organism>
<dbReference type="AlphaFoldDB" id="A0A9W8YQE6"/>
<sequence length="403" mass="44349">MSSPSTDGLSTASIEPTQFLSIHVSKAPAVVSWSDDQGQSHCLSHDPSGNDHVTLDIQCDSQNNTALFKIIANVAYKGKRNRSNIYLHIYPERLRSLFIISNEGTAPARLGTSVYTLELVLSAPASLVVPKGDWVPKNEAAQSTLASLEAVSSQTSFCVAFPSKSIAMDRLVALCEKVSVNGSLKTMYEAANITKLYGGMGGKIVEHAHKQPVVQSGSSQDKDTESPPAYGDVGDSPPLHPSHDKKRRRLNSDGSIEDASHEKLSLEDICRHGFAEIGRRFDRIERSLSNLTSRLDQVEELVRKGRPENHQEPITLGERIDSVEERVIGVEKNLQIGLSGLAQDVENQMHDVRHEFNETIMVRVDDEVGVAQSQLEDFVKDELRNAAFEVEEVVREKLKDALS</sequence>
<dbReference type="Proteomes" id="UP001140453">
    <property type="component" value="Unassembled WGS sequence"/>
</dbReference>
<evidence type="ECO:0000256" key="1">
    <source>
        <dbReference type="SAM" id="MobiDB-lite"/>
    </source>
</evidence>
<dbReference type="OrthoDB" id="47007at2759"/>
<evidence type="ECO:0000313" key="3">
    <source>
        <dbReference type="Proteomes" id="UP001140453"/>
    </source>
</evidence>
<evidence type="ECO:0000313" key="2">
    <source>
        <dbReference type="EMBL" id="KAJ4389342.1"/>
    </source>
</evidence>
<gene>
    <name evidence="2" type="ORF">N0V93_006809</name>
</gene>
<dbReference type="EMBL" id="JAPEVB010000004">
    <property type="protein sequence ID" value="KAJ4389342.1"/>
    <property type="molecule type" value="Genomic_DNA"/>
</dbReference>
<feature type="region of interest" description="Disordered" evidence="1">
    <location>
        <begin position="212"/>
        <end position="258"/>
    </location>
</feature>
<keyword evidence="3" id="KW-1185">Reference proteome</keyword>
<protein>
    <submittedName>
        <fullName evidence="2">Uncharacterized protein</fullName>
    </submittedName>
</protein>
<name>A0A9W8YQE6_9PEZI</name>
<proteinExistence type="predicted"/>
<accession>A0A9W8YQE6</accession>
<reference evidence="2" key="1">
    <citation type="submission" date="2022-10" db="EMBL/GenBank/DDBJ databases">
        <title>Tapping the CABI collections for fungal endophytes: first genome assemblies for Collariella, Neodidymelliopsis, Ascochyta clinopodiicola, Didymella pomorum, Didymosphaeria variabile, Neocosmospora piperis and Neocucurbitaria cava.</title>
        <authorList>
            <person name="Hill R."/>
        </authorList>
    </citation>
    <scope>NUCLEOTIDE SEQUENCE</scope>
    <source>
        <strain evidence="2">IMI 355082</strain>
    </source>
</reference>